<keyword evidence="1" id="KW-0472">Membrane</keyword>
<keyword evidence="1" id="KW-0812">Transmembrane</keyword>
<dbReference type="InterPro" id="IPR012373">
    <property type="entry name" value="Ferrdict_sens_TM"/>
</dbReference>
<dbReference type="EMBL" id="JACXST010000002">
    <property type="protein sequence ID" value="MBD9362196.1"/>
    <property type="molecule type" value="Genomic_DNA"/>
</dbReference>
<gene>
    <name evidence="4" type="ORF">EBB_17060</name>
</gene>
<dbReference type="PANTHER" id="PTHR30273:SF2">
    <property type="entry name" value="PROTEIN FECR"/>
    <property type="match status" value="1"/>
</dbReference>
<dbReference type="Pfam" id="PF04773">
    <property type="entry name" value="FecR"/>
    <property type="match status" value="1"/>
</dbReference>
<keyword evidence="5" id="KW-1185">Reference proteome</keyword>
<organism evidence="4 5">
    <name type="scientific">Methylomonas fluvii</name>
    <dbReference type="NCBI Taxonomy" id="1854564"/>
    <lineage>
        <taxon>Bacteria</taxon>
        <taxon>Pseudomonadati</taxon>
        <taxon>Pseudomonadota</taxon>
        <taxon>Gammaproteobacteria</taxon>
        <taxon>Methylococcales</taxon>
        <taxon>Methylococcaceae</taxon>
        <taxon>Methylomonas</taxon>
    </lineage>
</organism>
<accession>A0ABR9DH56</accession>
<dbReference type="Proteomes" id="UP000641152">
    <property type="component" value="Unassembled WGS sequence"/>
</dbReference>
<dbReference type="InterPro" id="IPR006860">
    <property type="entry name" value="FecR"/>
</dbReference>
<name>A0ABR9DH56_9GAMM</name>
<evidence type="ECO:0000313" key="4">
    <source>
        <dbReference type="EMBL" id="MBD9362196.1"/>
    </source>
</evidence>
<dbReference type="PANTHER" id="PTHR30273">
    <property type="entry name" value="PERIPLASMIC SIGNAL SENSOR AND SIGMA FACTOR ACTIVATOR FECR-RELATED"/>
    <property type="match status" value="1"/>
</dbReference>
<keyword evidence="1" id="KW-1133">Transmembrane helix</keyword>
<feature type="transmembrane region" description="Helical" evidence="1">
    <location>
        <begin position="113"/>
        <end position="131"/>
    </location>
</feature>
<dbReference type="Pfam" id="PF16220">
    <property type="entry name" value="DUF4880"/>
    <property type="match status" value="1"/>
</dbReference>
<dbReference type="InterPro" id="IPR032623">
    <property type="entry name" value="FecR_N"/>
</dbReference>
<evidence type="ECO:0000313" key="5">
    <source>
        <dbReference type="Proteomes" id="UP000641152"/>
    </source>
</evidence>
<proteinExistence type="predicted"/>
<sequence length="350" mass="38904">MIANELSVALSSVARYSKVPAPDDAEMNETSSTRRAALQQQAVAWLVRLKSGAADETVLAEFENWRSQTLEHEQAYRDVETLWQQLPQPLLADRQRRRALAARQCRVRRLKRGLGVAAAAALLLSVMGGFYPDYLQHPLADYRTRIGEQTSITLADGSIAHLNTDTAIDVSINANERRIELLRGEAEFDVAHDEHKPFRVVSGSMSTEALGTRFIVRYDGQAGAVTLLQGKIRSSRPSAHGAQADSATLQPGQQLTFNAEMLGVPQAVELSNADAWRRGRLLMNFVPLKQVIAEINRYRRGQIRLLDDELAEREVNIAVDIKQIDAWLEALQQTLPVKVIHAGPLVFLQS</sequence>
<comment type="caution">
    <text evidence="4">The sequence shown here is derived from an EMBL/GenBank/DDBJ whole genome shotgun (WGS) entry which is preliminary data.</text>
</comment>
<evidence type="ECO:0000259" key="2">
    <source>
        <dbReference type="Pfam" id="PF04773"/>
    </source>
</evidence>
<reference evidence="4 5" key="1">
    <citation type="submission" date="2020-09" db="EMBL/GenBank/DDBJ databases">
        <title>Methylomonas albis sp. nov. and Methylomonas fluvii sp. nov.: Two cold-adapted methanotrophs from the River Elbe and an amended description of Methylovulum psychrotolerans strain Eb1.</title>
        <authorList>
            <person name="Bussmann I.K."/>
            <person name="Klings K.-W."/>
            <person name="Warnstedt J."/>
            <person name="Hoppert M."/>
            <person name="Saborowski A."/>
            <person name="Horn F."/>
            <person name="Liebner S."/>
        </authorList>
    </citation>
    <scope>NUCLEOTIDE SEQUENCE [LARGE SCALE GENOMIC DNA]</scope>
    <source>
        <strain evidence="4 5">EbB</strain>
    </source>
</reference>
<dbReference type="PIRSF" id="PIRSF018266">
    <property type="entry name" value="FecR"/>
    <property type="match status" value="1"/>
</dbReference>
<feature type="domain" description="FecR N-terminal" evidence="3">
    <location>
        <begin position="40"/>
        <end position="82"/>
    </location>
</feature>
<evidence type="ECO:0000259" key="3">
    <source>
        <dbReference type="Pfam" id="PF16220"/>
    </source>
</evidence>
<evidence type="ECO:0000256" key="1">
    <source>
        <dbReference type="SAM" id="Phobius"/>
    </source>
</evidence>
<protein>
    <submittedName>
        <fullName evidence="4">FecR family protein</fullName>
    </submittedName>
</protein>
<feature type="domain" description="FecR protein" evidence="2">
    <location>
        <begin position="141"/>
        <end position="233"/>
    </location>
</feature>
<dbReference type="Gene3D" id="3.55.50.30">
    <property type="match status" value="1"/>
</dbReference>
<dbReference type="Gene3D" id="2.60.120.1440">
    <property type="match status" value="1"/>
</dbReference>